<dbReference type="Proteomes" id="UP001476798">
    <property type="component" value="Unassembled WGS sequence"/>
</dbReference>
<reference evidence="2 3" key="1">
    <citation type="submission" date="2021-06" db="EMBL/GenBank/DDBJ databases">
        <authorList>
            <person name="Palmer J.M."/>
        </authorList>
    </citation>
    <scope>NUCLEOTIDE SEQUENCE [LARGE SCALE GENOMIC DNA]</scope>
    <source>
        <strain evidence="2 3">GA_2019</strain>
        <tissue evidence="2">Muscle</tissue>
    </source>
</reference>
<keyword evidence="3" id="KW-1185">Reference proteome</keyword>
<name>A0ABV0NFY9_9TELE</name>
<feature type="chain" id="PRO_5045256122" evidence="1">
    <location>
        <begin position="22"/>
        <end position="59"/>
    </location>
</feature>
<keyword evidence="1" id="KW-0732">Signal</keyword>
<proteinExistence type="predicted"/>
<comment type="caution">
    <text evidence="2">The sequence shown here is derived from an EMBL/GenBank/DDBJ whole genome shotgun (WGS) entry which is preliminary data.</text>
</comment>
<protein>
    <submittedName>
        <fullName evidence="2">Uncharacterized protein</fullName>
    </submittedName>
</protein>
<gene>
    <name evidence="2" type="ORF">GOODEAATRI_034386</name>
</gene>
<evidence type="ECO:0000256" key="1">
    <source>
        <dbReference type="SAM" id="SignalP"/>
    </source>
</evidence>
<evidence type="ECO:0000313" key="2">
    <source>
        <dbReference type="EMBL" id="MEQ2170328.1"/>
    </source>
</evidence>
<evidence type="ECO:0000313" key="3">
    <source>
        <dbReference type="Proteomes" id="UP001476798"/>
    </source>
</evidence>
<feature type="non-terminal residue" evidence="2">
    <location>
        <position position="1"/>
    </location>
</feature>
<feature type="signal peptide" evidence="1">
    <location>
        <begin position="1"/>
        <end position="21"/>
    </location>
</feature>
<accession>A0ABV0NFY9</accession>
<dbReference type="EMBL" id="JAHRIO010038665">
    <property type="protein sequence ID" value="MEQ2170328.1"/>
    <property type="molecule type" value="Genomic_DNA"/>
</dbReference>
<sequence>EQTHGMFSMCCFLSNCFRLMCRSLFCCSMAEKSADLTLTVGHTHTDHNLHHFADMNVER</sequence>
<organism evidence="2 3">
    <name type="scientific">Goodea atripinnis</name>
    <dbReference type="NCBI Taxonomy" id="208336"/>
    <lineage>
        <taxon>Eukaryota</taxon>
        <taxon>Metazoa</taxon>
        <taxon>Chordata</taxon>
        <taxon>Craniata</taxon>
        <taxon>Vertebrata</taxon>
        <taxon>Euteleostomi</taxon>
        <taxon>Actinopterygii</taxon>
        <taxon>Neopterygii</taxon>
        <taxon>Teleostei</taxon>
        <taxon>Neoteleostei</taxon>
        <taxon>Acanthomorphata</taxon>
        <taxon>Ovalentaria</taxon>
        <taxon>Atherinomorphae</taxon>
        <taxon>Cyprinodontiformes</taxon>
        <taxon>Goodeidae</taxon>
        <taxon>Goodea</taxon>
    </lineage>
</organism>